<gene>
    <name evidence="12" type="ORF">CGZ93_00325</name>
</gene>
<dbReference type="CDD" id="cd07325">
    <property type="entry name" value="M48_Ste24p_like"/>
    <property type="match status" value="1"/>
</dbReference>
<keyword evidence="6 10" id="KW-0862">Zinc</keyword>
<proteinExistence type="inferred from homology"/>
<keyword evidence="13" id="KW-1185">Reference proteome</keyword>
<evidence type="ECO:0000256" key="7">
    <source>
        <dbReference type="ARBA" id="ARBA00022989"/>
    </source>
</evidence>
<keyword evidence="5 10" id="KW-0378">Hydrolase</keyword>
<evidence type="ECO:0000256" key="6">
    <source>
        <dbReference type="ARBA" id="ARBA00022833"/>
    </source>
</evidence>
<keyword evidence="9" id="KW-0472">Membrane</keyword>
<evidence type="ECO:0000256" key="4">
    <source>
        <dbReference type="ARBA" id="ARBA00022723"/>
    </source>
</evidence>
<reference evidence="12 13" key="1">
    <citation type="submission" date="2017-07" db="EMBL/GenBank/DDBJ databases">
        <title>Draft whole genome sequences of clinical Proprionibacteriaceae strains.</title>
        <authorList>
            <person name="Bernier A.-M."/>
            <person name="Bernard K."/>
            <person name="Domingo M.-C."/>
        </authorList>
    </citation>
    <scope>NUCLEOTIDE SEQUENCE [LARGE SCALE GENOMIC DNA]</scope>
    <source>
        <strain evidence="12 13">NML 130396</strain>
    </source>
</reference>
<comment type="cofactor">
    <cofactor evidence="10">
        <name>Zn(2+)</name>
        <dbReference type="ChEBI" id="CHEBI:29105"/>
    </cofactor>
    <text evidence="10">Binds 1 zinc ion per subunit.</text>
</comment>
<evidence type="ECO:0000256" key="1">
    <source>
        <dbReference type="ARBA" id="ARBA00022475"/>
    </source>
</evidence>
<keyword evidence="2 10" id="KW-0645">Protease</keyword>
<dbReference type="GO" id="GO:0046872">
    <property type="term" value="F:metal ion binding"/>
    <property type="evidence" value="ECO:0007669"/>
    <property type="project" value="UniProtKB-KW"/>
</dbReference>
<dbReference type="Proteomes" id="UP000216311">
    <property type="component" value="Unassembled WGS sequence"/>
</dbReference>
<evidence type="ECO:0000256" key="5">
    <source>
        <dbReference type="ARBA" id="ARBA00022801"/>
    </source>
</evidence>
<keyword evidence="3" id="KW-0812">Transmembrane</keyword>
<dbReference type="PANTHER" id="PTHR43221:SF3">
    <property type="entry name" value="SLL1280 PROTEIN"/>
    <property type="match status" value="1"/>
</dbReference>
<dbReference type="GO" id="GO:0006508">
    <property type="term" value="P:proteolysis"/>
    <property type="evidence" value="ECO:0007669"/>
    <property type="project" value="UniProtKB-KW"/>
</dbReference>
<keyword evidence="4" id="KW-0479">Metal-binding</keyword>
<evidence type="ECO:0000313" key="13">
    <source>
        <dbReference type="Proteomes" id="UP000216311"/>
    </source>
</evidence>
<dbReference type="InterPro" id="IPR050083">
    <property type="entry name" value="HtpX_protease"/>
</dbReference>
<evidence type="ECO:0000256" key="3">
    <source>
        <dbReference type="ARBA" id="ARBA00022692"/>
    </source>
</evidence>
<keyword evidence="8 10" id="KW-0482">Metalloprotease</keyword>
<evidence type="ECO:0000256" key="10">
    <source>
        <dbReference type="RuleBase" id="RU003983"/>
    </source>
</evidence>
<dbReference type="OrthoDB" id="9810445at2"/>
<dbReference type="Gene3D" id="3.30.2010.10">
    <property type="entry name" value="Metalloproteases ('zincins'), catalytic domain"/>
    <property type="match status" value="1"/>
</dbReference>
<dbReference type="GO" id="GO:0004222">
    <property type="term" value="F:metalloendopeptidase activity"/>
    <property type="evidence" value="ECO:0007669"/>
    <property type="project" value="InterPro"/>
</dbReference>
<evidence type="ECO:0000256" key="8">
    <source>
        <dbReference type="ARBA" id="ARBA00023049"/>
    </source>
</evidence>
<feature type="domain" description="Peptidase M48" evidence="11">
    <location>
        <begin position="70"/>
        <end position="266"/>
    </location>
</feature>
<name>A0A255HB10_9ACTN</name>
<evidence type="ECO:0000256" key="2">
    <source>
        <dbReference type="ARBA" id="ARBA00022670"/>
    </source>
</evidence>
<dbReference type="RefSeq" id="WP_094362167.1">
    <property type="nucleotide sequence ID" value="NZ_NMVQ01000001.1"/>
</dbReference>
<dbReference type="InterPro" id="IPR001915">
    <property type="entry name" value="Peptidase_M48"/>
</dbReference>
<keyword evidence="7" id="KW-1133">Transmembrane helix</keyword>
<comment type="caution">
    <text evidence="12">The sequence shown here is derived from an EMBL/GenBank/DDBJ whole genome shotgun (WGS) entry which is preliminary data.</text>
</comment>
<accession>A0A255HB10</accession>
<protein>
    <submittedName>
        <fullName evidence="12">Peptidase M48</fullName>
    </submittedName>
</protein>
<sequence length="342" mass="37911">MSENTSPTRKRIILHDISSRAWEHPADRGALVALRKLQGFDTIVRKWSGFINERMVKMLLLGSNVRVSERQFPRVHKLYAEAGQSLDVADLPELYVSASPLLNAYTIGMDTPRIVVNSALVDLMDDDELRFVLGHELGHALSGHALYRTLLAYLIQVGATLAGGIPFGYWGIRAIIAALGEWARKAELSGDRAGLLATQDVGAAIRVQMKLASGGHLADLDQTEFLEQAREYDATEDLRDSVMKFILIEETSHPYAVMRAGELRKWVDSGEYAEILSGNYPRRQQDRDARISEEAAAAAESYLSAFRSSQDSIVRLARDLGDGLGEFGRWIGGRFKQGPPNQ</sequence>
<dbReference type="PANTHER" id="PTHR43221">
    <property type="entry name" value="PROTEASE HTPX"/>
    <property type="match status" value="1"/>
</dbReference>
<dbReference type="Pfam" id="PF01435">
    <property type="entry name" value="Peptidase_M48"/>
    <property type="match status" value="1"/>
</dbReference>
<evidence type="ECO:0000313" key="12">
    <source>
        <dbReference type="EMBL" id="OYO24960.1"/>
    </source>
</evidence>
<organism evidence="12 13">
    <name type="scientific">Enemella dayhoffiae</name>
    <dbReference type="NCBI Taxonomy" id="2016507"/>
    <lineage>
        <taxon>Bacteria</taxon>
        <taxon>Bacillati</taxon>
        <taxon>Actinomycetota</taxon>
        <taxon>Actinomycetes</taxon>
        <taxon>Propionibacteriales</taxon>
        <taxon>Propionibacteriaceae</taxon>
        <taxon>Enemella</taxon>
    </lineage>
</organism>
<evidence type="ECO:0000259" key="11">
    <source>
        <dbReference type="Pfam" id="PF01435"/>
    </source>
</evidence>
<comment type="similarity">
    <text evidence="10">Belongs to the peptidase M48 family.</text>
</comment>
<keyword evidence="1" id="KW-1003">Cell membrane</keyword>
<dbReference type="AlphaFoldDB" id="A0A255HB10"/>
<evidence type="ECO:0000256" key="9">
    <source>
        <dbReference type="ARBA" id="ARBA00023136"/>
    </source>
</evidence>
<dbReference type="EMBL" id="NMVQ01000001">
    <property type="protein sequence ID" value="OYO24960.1"/>
    <property type="molecule type" value="Genomic_DNA"/>
</dbReference>